<dbReference type="AlphaFoldDB" id="A0A517LDT8"/>
<dbReference type="InterPro" id="IPR053185">
    <property type="entry name" value="SET_domain_protein"/>
</dbReference>
<dbReference type="PANTHER" id="PTHR47332">
    <property type="entry name" value="SET DOMAIN-CONTAINING PROTEIN 5"/>
    <property type="match status" value="1"/>
</dbReference>
<sequence length="356" mass="40233">MEFSPKFREEACEFPKRFEQTSLDNRHLLEVRITENKGQAIFAVQNIPRGTAVVAEPPLLLAMDKASAYQAFMELAYPQQMAYLRLYGMLPASSLDIPLDPQLGLPEQELVCKIASVYHMNSFAGVVLELAARFNHSCIPNTHMSYQMDANPDRIFEFRLTRDVKAGEELCVAYLHPFLARAERQARFTGWGFQCSCPACEETGEGNEIEAKIVAMTALYHELENEARGQFPLTDDSSTLMKRRIPKLQKMTGLLRAVGLLGNDILKYYHETAVCCAILGNAQMALLWAEKAADITLNICGDKMHRAQDARIVAQLQAAVKRSKNKPFKHEHIRWPGPGNLKRWMEVIMAMNPIDE</sequence>
<dbReference type="Gene3D" id="2.170.270.10">
    <property type="entry name" value="SET domain"/>
    <property type="match status" value="1"/>
</dbReference>
<dbReference type="SMART" id="SM00317">
    <property type="entry name" value="SET"/>
    <property type="match status" value="1"/>
</dbReference>
<dbReference type="Pfam" id="PF00856">
    <property type="entry name" value="SET"/>
    <property type="match status" value="1"/>
</dbReference>
<dbReference type="InterPro" id="IPR046341">
    <property type="entry name" value="SET_dom_sf"/>
</dbReference>
<dbReference type="CDD" id="cd20071">
    <property type="entry name" value="SET_SMYD"/>
    <property type="match status" value="1"/>
</dbReference>
<proteinExistence type="predicted"/>
<keyword evidence="3" id="KW-1185">Reference proteome</keyword>
<evidence type="ECO:0000313" key="3">
    <source>
        <dbReference type="Proteomes" id="UP000316270"/>
    </source>
</evidence>
<dbReference type="OrthoDB" id="265717at2759"/>
<gene>
    <name evidence="2" type="ORF">FKW77_005883</name>
</gene>
<dbReference type="EMBL" id="CP042194">
    <property type="protein sequence ID" value="QDS73800.1"/>
    <property type="molecule type" value="Genomic_DNA"/>
</dbReference>
<reference evidence="2 3" key="1">
    <citation type="submission" date="2019-07" db="EMBL/GenBank/DDBJ databases">
        <title>Finished genome of Venturia effusa.</title>
        <authorList>
            <person name="Young C.A."/>
            <person name="Cox M.P."/>
            <person name="Ganley A.R.D."/>
            <person name="David W.J."/>
        </authorList>
    </citation>
    <scope>NUCLEOTIDE SEQUENCE [LARGE SCALE GENOMIC DNA]</scope>
    <source>
        <strain evidence="3">albino</strain>
    </source>
</reference>
<accession>A0A517LDT8</accession>
<dbReference type="InterPro" id="IPR001214">
    <property type="entry name" value="SET_dom"/>
</dbReference>
<dbReference type="STRING" id="50376.A0A517LDT8"/>
<dbReference type="Proteomes" id="UP000316270">
    <property type="component" value="Chromosome 10"/>
</dbReference>
<name>A0A517LDT8_9PEZI</name>
<evidence type="ECO:0000313" key="2">
    <source>
        <dbReference type="EMBL" id="QDS73800.1"/>
    </source>
</evidence>
<evidence type="ECO:0000259" key="1">
    <source>
        <dbReference type="PROSITE" id="PS50280"/>
    </source>
</evidence>
<dbReference type="PROSITE" id="PS50280">
    <property type="entry name" value="SET"/>
    <property type="match status" value="1"/>
</dbReference>
<protein>
    <recommendedName>
        <fullName evidence="1">SET domain-containing protein</fullName>
    </recommendedName>
</protein>
<dbReference type="PANTHER" id="PTHR47332:SF2">
    <property type="entry name" value="SET-6"/>
    <property type="match status" value="1"/>
</dbReference>
<dbReference type="SUPFAM" id="SSF82199">
    <property type="entry name" value="SET domain"/>
    <property type="match status" value="1"/>
</dbReference>
<organism evidence="2 3">
    <name type="scientific">Venturia effusa</name>
    <dbReference type="NCBI Taxonomy" id="50376"/>
    <lineage>
        <taxon>Eukaryota</taxon>
        <taxon>Fungi</taxon>
        <taxon>Dikarya</taxon>
        <taxon>Ascomycota</taxon>
        <taxon>Pezizomycotina</taxon>
        <taxon>Dothideomycetes</taxon>
        <taxon>Pleosporomycetidae</taxon>
        <taxon>Venturiales</taxon>
        <taxon>Venturiaceae</taxon>
        <taxon>Venturia</taxon>
    </lineage>
</organism>
<feature type="domain" description="SET" evidence="1">
    <location>
        <begin position="27"/>
        <end position="175"/>
    </location>
</feature>